<protein>
    <submittedName>
        <fullName evidence="1">Uncharacterized protein</fullName>
    </submittedName>
</protein>
<accession>A0A7S1SB92</accession>
<organism evidence="1">
    <name type="scientific">Alexandrium catenella</name>
    <name type="common">Red tide dinoflagellate</name>
    <name type="synonym">Gonyaulax catenella</name>
    <dbReference type="NCBI Taxonomy" id="2925"/>
    <lineage>
        <taxon>Eukaryota</taxon>
        <taxon>Sar</taxon>
        <taxon>Alveolata</taxon>
        <taxon>Dinophyceae</taxon>
        <taxon>Gonyaulacales</taxon>
        <taxon>Pyrocystaceae</taxon>
        <taxon>Alexandrium</taxon>
    </lineage>
</organism>
<dbReference type="EMBL" id="HBGE01110848">
    <property type="protein sequence ID" value="CAD9189327.1"/>
    <property type="molecule type" value="Transcribed_RNA"/>
</dbReference>
<evidence type="ECO:0000313" key="1">
    <source>
        <dbReference type="EMBL" id="CAD9189327.1"/>
    </source>
</evidence>
<sequence>MAATSLLRCPRAFAESHPRGRDCSAAMMAWEYLDFAERFPPPSPLYIRKHLRWLFRADLQHSYTAAHARWLEGKDLDAADWHARAWTFLEQPYLTEVWQFRELVRFIASRQGVQLGGQLDGRPILSLRDIRRGRCAEEDGTHIDLDWSLDFG</sequence>
<dbReference type="AlphaFoldDB" id="A0A7S1SB92"/>
<proteinExistence type="predicted"/>
<name>A0A7S1SB92_ALECA</name>
<gene>
    <name evidence="1" type="ORF">ACAT0790_LOCUS66101</name>
</gene>
<reference evidence="1" key="1">
    <citation type="submission" date="2021-01" db="EMBL/GenBank/DDBJ databases">
        <authorList>
            <person name="Corre E."/>
            <person name="Pelletier E."/>
            <person name="Niang G."/>
            <person name="Scheremetjew M."/>
            <person name="Finn R."/>
            <person name="Kale V."/>
            <person name="Holt S."/>
            <person name="Cochrane G."/>
            <person name="Meng A."/>
            <person name="Brown T."/>
            <person name="Cohen L."/>
        </authorList>
    </citation>
    <scope>NUCLEOTIDE SEQUENCE</scope>
    <source>
        <strain evidence="1">OF101</strain>
    </source>
</reference>